<dbReference type="InterPro" id="IPR055101">
    <property type="entry name" value="AIPR_N"/>
</dbReference>
<reference evidence="2" key="1">
    <citation type="submission" date="2018-05" db="EMBL/GenBank/DDBJ databases">
        <authorList>
            <person name="Lanie J.A."/>
            <person name="Ng W.-L."/>
            <person name="Kazmierczak K.M."/>
            <person name="Andrzejewski T.M."/>
            <person name="Davidsen T.M."/>
            <person name="Wayne K.J."/>
            <person name="Tettelin H."/>
            <person name="Glass J.I."/>
            <person name="Rusch D."/>
            <person name="Podicherti R."/>
            <person name="Tsui H.-C.T."/>
            <person name="Winkler M.E."/>
        </authorList>
    </citation>
    <scope>NUCLEOTIDE SEQUENCE</scope>
</reference>
<accession>A0A383AJW7</accession>
<gene>
    <name evidence="2" type="ORF">METZ01_LOCUS460242</name>
</gene>
<protein>
    <recommendedName>
        <fullName evidence="1">Abortive infection phage resistance protein N-terminal domain-containing protein</fullName>
    </recommendedName>
</protein>
<evidence type="ECO:0000259" key="1">
    <source>
        <dbReference type="Pfam" id="PF22879"/>
    </source>
</evidence>
<name>A0A383AJW7_9ZZZZ</name>
<dbReference type="EMBL" id="UINC01192304">
    <property type="protein sequence ID" value="SVE07388.1"/>
    <property type="molecule type" value="Genomic_DNA"/>
</dbReference>
<sequence>MSESEEDGMLDVEGWEEAFTTEFLERLAENGLLPDLDVSYFNKTIGRNSVKVNAYGLSDPDSNLDLVVAICPKHNSGGALI</sequence>
<dbReference type="Pfam" id="PF22879">
    <property type="entry name" value="AIPR_N"/>
    <property type="match status" value="1"/>
</dbReference>
<dbReference type="AlphaFoldDB" id="A0A383AJW7"/>
<evidence type="ECO:0000313" key="2">
    <source>
        <dbReference type="EMBL" id="SVE07388.1"/>
    </source>
</evidence>
<feature type="non-terminal residue" evidence="2">
    <location>
        <position position="81"/>
    </location>
</feature>
<proteinExistence type="predicted"/>
<organism evidence="2">
    <name type="scientific">marine metagenome</name>
    <dbReference type="NCBI Taxonomy" id="408172"/>
    <lineage>
        <taxon>unclassified sequences</taxon>
        <taxon>metagenomes</taxon>
        <taxon>ecological metagenomes</taxon>
    </lineage>
</organism>
<feature type="domain" description="Abortive infection phage resistance protein N-terminal" evidence="1">
    <location>
        <begin position="19"/>
        <end position="71"/>
    </location>
</feature>